<dbReference type="STRING" id="1440763.BJI69_18090"/>
<organism evidence="2 3">
    <name type="scientific">Luteibacter rhizovicinus DSM 16549</name>
    <dbReference type="NCBI Taxonomy" id="1440763"/>
    <lineage>
        <taxon>Bacteria</taxon>
        <taxon>Pseudomonadati</taxon>
        <taxon>Pseudomonadota</taxon>
        <taxon>Gammaproteobacteria</taxon>
        <taxon>Lysobacterales</taxon>
        <taxon>Rhodanobacteraceae</taxon>
        <taxon>Luteibacter</taxon>
    </lineage>
</organism>
<dbReference type="CDD" id="cd04301">
    <property type="entry name" value="NAT_SF"/>
    <property type="match status" value="1"/>
</dbReference>
<reference evidence="3" key="1">
    <citation type="submission" date="2016-09" db="EMBL/GenBank/DDBJ databases">
        <authorList>
            <person name="Lysoe E."/>
        </authorList>
    </citation>
    <scope>NUCLEOTIDE SEQUENCE [LARGE SCALE GENOMIC DNA]</scope>
    <source>
        <strain evidence="3">LJ96T</strain>
    </source>
</reference>
<name>A0A1L3EX45_9GAMM</name>
<protein>
    <recommendedName>
        <fullName evidence="1">N-acetyltransferase domain-containing protein</fullName>
    </recommendedName>
</protein>
<dbReference type="Proteomes" id="UP000182987">
    <property type="component" value="Chromosome"/>
</dbReference>
<keyword evidence="3" id="KW-1185">Reference proteome</keyword>
<evidence type="ECO:0000313" key="2">
    <source>
        <dbReference type="EMBL" id="APG05625.1"/>
    </source>
</evidence>
<dbReference type="Gene3D" id="3.40.630.30">
    <property type="match status" value="1"/>
</dbReference>
<dbReference type="InterPro" id="IPR016181">
    <property type="entry name" value="Acyl_CoA_acyltransferase"/>
</dbReference>
<dbReference type="EMBL" id="CP017480">
    <property type="protein sequence ID" value="APG05625.1"/>
    <property type="molecule type" value="Genomic_DNA"/>
</dbReference>
<dbReference type="GO" id="GO:0016747">
    <property type="term" value="F:acyltransferase activity, transferring groups other than amino-acyl groups"/>
    <property type="evidence" value="ECO:0007669"/>
    <property type="project" value="InterPro"/>
</dbReference>
<dbReference type="KEGG" id="lrz:BJI69_18090"/>
<evidence type="ECO:0000313" key="3">
    <source>
        <dbReference type="Proteomes" id="UP000182987"/>
    </source>
</evidence>
<dbReference type="Pfam" id="PF00583">
    <property type="entry name" value="Acetyltransf_1"/>
    <property type="match status" value="1"/>
</dbReference>
<sequence>MFERDPVLLNEQFIAFGKLLVAGRPGADTWEKDGMRTYWAGSPAVFFNLIFLSEPVTDRTMLNRRLHVAADYMRSKTDPGLFFISEDYLDNEVHGAFDAALEEAGLVSMIETIGMIGDLSAFEEGSKPAELRFARVTDESGFYECADINSEAYSLPVELMRDGLDGATLWKKSAYCYLAYLGDAAVATASVVEIEDVLYVGLVATRPDAQRRGFAEATVRHALRVASESTGHRKTCLHATQAGYPVYERMGYTPVTRILGFGPAGSSDS</sequence>
<dbReference type="SUPFAM" id="SSF55729">
    <property type="entry name" value="Acyl-CoA N-acyltransferases (Nat)"/>
    <property type="match status" value="1"/>
</dbReference>
<accession>A0A1L3EX45</accession>
<dbReference type="PROSITE" id="PS51186">
    <property type="entry name" value="GNAT"/>
    <property type="match status" value="1"/>
</dbReference>
<feature type="domain" description="N-acetyltransferase" evidence="1">
    <location>
        <begin position="131"/>
        <end position="269"/>
    </location>
</feature>
<dbReference type="InterPro" id="IPR000182">
    <property type="entry name" value="GNAT_dom"/>
</dbReference>
<gene>
    <name evidence="2" type="ORF">BJI69_18090</name>
</gene>
<dbReference type="AlphaFoldDB" id="A0A1L3EX45"/>
<dbReference type="RefSeq" id="WP_046967687.1">
    <property type="nucleotide sequence ID" value="NZ_CP017480.1"/>
</dbReference>
<dbReference type="OrthoDB" id="4966223at2"/>
<proteinExistence type="predicted"/>
<evidence type="ECO:0000259" key="1">
    <source>
        <dbReference type="PROSITE" id="PS51186"/>
    </source>
</evidence>